<protein>
    <submittedName>
        <fullName evidence="5">Extracellular solute-binding protein</fullName>
    </submittedName>
</protein>
<feature type="chain" id="PRO_5038546130" evidence="4">
    <location>
        <begin position="23"/>
        <end position="428"/>
    </location>
</feature>
<evidence type="ECO:0000256" key="4">
    <source>
        <dbReference type="SAM" id="SignalP"/>
    </source>
</evidence>
<comment type="similarity">
    <text evidence="1">Belongs to the bacterial solute-binding protein 1 family.</text>
</comment>
<feature type="signal peptide" evidence="4">
    <location>
        <begin position="1"/>
        <end position="22"/>
    </location>
</feature>
<reference evidence="5 6" key="1">
    <citation type="journal article" date="2014" name="Int. J. Syst. Evol. Microbiol.">
        <title>Description of Galbitalea soli gen. nov., sp. nov., and Frondihabitans sucicola sp. nov.</title>
        <authorList>
            <person name="Kim S.J."/>
            <person name="Lim J.M."/>
            <person name="Ahn J.H."/>
            <person name="Weon H.Y."/>
            <person name="Hamada M."/>
            <person name="Suzuki K."/>
            <person name="Ahn T.Y."/>
            <person name="Kwon S.W."/>
        </authorList>
    </citation>
    <scope>NUCLEOTIDE SEQUENCE [LARGE SCALE GENOMIC DNA]</scope>
    <source>
        <strain evidence="5 6">NBRC 108727</strain>
    </source>
</reference>
<evidence type="ECO:0000256" key="2">
    <source>
        <dbReference type="ARBA" id="ARBA00022448"/>
    </source>
</evidence>
<dbReference type="RefSeq" id="WP_163474537.1">
    <property type="nucleotide sequence ID" value="NZ_JAAGWZ010000005.1"/>
</dbReference>
<accession>A0A7C9TTK8</accession>
<dbReference type="PROSITE" id="PS51257">
    <property type="entry name" value="PROKAR_LIPOPROTEIN"/>
    <property type="match status" value="1"/>
</dbReference>
<evidence type="ECO:0000256" key="1">
    <source>
        <dbReference type="ARBA" id="ARBA00008520"/>
    </source>
</evidence>
<dbReference type="PANTHER" id="PTHR30061:SF50">
    <property type="entry name" value="MALTOSE_MALTODEXTRIN-BINDING PERIPLASMIC PROTEIN"/>
    <property type="match status" value="1"/>
</dbReference>
<name>A0A7C9TTK8_9MICO</name>
<dbReference type="AlphaFoldDB" id="A0A7C9TTK8"/>
<dbReference type="GO" id="GO:0055052">
    <property type="term" value="C:ATP-binding cassette (ABC) transporter complex, substrate-binding subunit-containing"/>
    <property type="evidence" value="ECO:0007669"/>
    <property type="project" value="TreeGrafter"/>
</dbReference>
<dbReference type="GO" id="GO:0015768">
    <property type="term" value="P:maltose transport"/>
    <property type="evidence" value="ECO:0007669"/>
    <property type="project" value="TreeGrafter"/>
</dbReference>
<keyword evidence="6" id="KW-1185">Reference proteome</keyword>
<dbReference type="Gene3D" id="3.40.190.10">
    <property type="entry name" value="Periplasmic binding protein-like II"/>
    <property type="match status" value="2"/>
</dbReference>
<dbReference type="EMBL" id="JAAGWZ010000005">
    <property type="protein sequence ID" value="NEM92480.1"/>
    <property type="molecule type" value="Genomic_DNA"/>
</dbReference>
<dbReference type="PANTHER" id="PTHR30061">
    <property type="entry name" value="MALTOSE-BINDING PERIPLASMIC PROTEIN"/>
    <property type="match status" value="1"/>
</dbReference>
<evidence type="ECO:0000313" key="5">
    <source>
        <dbReference type="EMBL" id="NEM92480.1"/>
    </source>
</evidence>
<proteinExistence type="inferred from homology"/>
<dbReference type="GO" id="GO:0042956">
    <property type="term" value="P:maltodextrin transmembrane transport"/>
    <property type="evidence" value="ECO:0007669"/>
    <property type="project" value="TreeGrafter"/>
</dbReference>
<evidence type="ECO:0000313" key="6">
    <source>
        <dbReference type="Proteomes" id="UP000479756"/>
    </source>
</evidence>
<dbReference type="GO" id="GO:1901982">
    <property type="term" value="F:maltose binding"/>
    <property type="evidence" value="ECO:0007669"/>
    <property type="project" value="TreeGrafter"/>
</dbReference>
<dbReference type="Pfam" id="PF01547">
    <property type="entry name" value="SBP_bac_1"/>
    <property type="match status" value="1"/>
</dbReference>
<dbReference type="InterPro" id="IPR006059">
    <property type="entry name" value="SBP"/>
</dbReference>
<dbReference type="Proteomes" id="UP000479756">
    <property type="component" value="Unassembled WGS sequence"/>
</dbReference>
<evidence type="ECO:0000256" key="3">
    <source>
        <dbReference type="ARBA" id="ARBA00022729"/>
    </source>
</evidence>
<keyword evidence="3 4" id="KW-0732">Signal</keyword>
<keyword evidence="2" id="KW-0813">Transport</keyword>
<organism evidence="5 6">
    <name type="scientific">Galbitalea soli</name>
    <dbReference type="NCBI Taxonomy" id="1268042"/>
    <lineage>
        <taxon>Bacteria</taxon>
        <taxon>Bacillati</taxon>
        <taxon>Actinomycetota</taxon>
        <taxon>Actinomycetes</taxon>
        <taxon>Micrococcales</taxon>
        <taxon>Microbacteriaceae</taxon>
        <taxon>Galbitalea</taxon>
    </lineage>
</organism>
<dbReference type="SUPFAM" id="SSF53850">
    <property type="entry name" value="Periplasmic binding protein-like II"/>
    <property type="match status" value="1"/>
</dbReference>
<gene>
    <name evidence="5" type="ORF">G3T37_14085</name>
</gene>
<sequence length="428" mass="44463">MKRSQRIGLAVATAAAISLVIAGCSGSSTDSATGTKASPITLTFWGSYGNGGNSTQQDALNKTLIPAFEKANPGITVKYVDIAYDSLLQKLTTSAAGGQLPDLVRADLGWVPQFAQLGVLAPLSDTMSDYKTLAAADYPGSVATNLYKGKYYGLPLDTNTRVLITSQAALDKAGVSAPPKTFADLEAMGAKLKGTGVDLFADSGLGAWNISPWIWSGGGDITNADETKATGYLNSPQNVQTIQMLVDLYKEKLIPNLITGNQGATGTSDGLPKTQYATIFDGPWMAGIWGGQYPAFKPIYSPIPAGAGGSISVVGGEDIVQTASSTHAAAAQKFIRFTQSEQFQIAMAKTGQMTVQPALADQQAQIAAYYSVYSDQLKTAKSRVASPNQSKIDTVLSTSLTPAFLGKTSVSAALDGAASQIDALLAGS</sequence>
<comment type="caution">
    <text evidence="5">The sequence shown here is derived from an EMBL/GenBank/DDBJ whole genome shotgun (WGS) entry which is preliminary data.</text>
</comment>